<dbReference type="EMBL" id="FOGT01000007">
    <property type="protein sequence ID" value="SES05591.1"/>
    <property type="molecule type" value="Genomic_DNA"/>
</dbReference>
<name>A0A1H9U8K3_9BACI</name>
<sequence>MRKEEFNELLLADEKICPSSPIKQVLERYGKSSIFYNLCRTFYLLVYNANIIKRDHLQFECYISDDDLIPAACEFNETVKLLSTQYQAPAEEIKEELFNLIKRYYTCAATPEELDCKFRIVGGDPDRFPKEFIMVYDMNEFPNWDHFEERIRSFV</sequence>
<dbReference type="AlphaFoldDB" id="A0A1H9U8K3"/>
<keyword evidence="2" id="KW-1185">Reference proteome</keyword>
<dbReference type="Proteomes" id="UP000198571">
    <property type="component" value="Unassembled WGS sequence"/>
</dbReference>
<evidence type="ECO:0000313" key="2">
    <source>
        <dbReference type="Proteomes" id="UP000198571"/>
    </source>
</evidence>
<reference evidence="2" key="1">
    <citation type="submission" date="2016-10" db="EMBL/GenBank/DDBJ databases">
        <authorList>
            <person name="Varghese N."/>
            <person name="Submissions S."/>
        </authorList>
    </citation>
    <scope>NUCLEOTIDE SEQUENCE [LARGE SCALE GENOMIC DNA]</scope>
    <source>
        <strain evidence="2">S9</strain>
    </source>
</reference>
<protein>
    <submittedName>
        <fullName evidence="1">Uncharacterized protein</fullName>
    </submittedName>
</protein>
<gene>
    <name evidence="1" type="ORF">SAMN05518684_10729</name>
</gene>
<evidence type="ECO:0000313" key="1">
    <source>
        <dbReference type="EMBL" id="SES05591.1"/>
    </source>
</evidence>
<accession>A0A1H9U8K3</accession>
<proteinExistence type="predicted"/>
<organism evidence="1 2">
    <name type="scientific">Salipaludibacillus aurantiacus</name>
    <dbReference type="NCBI Taxonomy" id="1601833"/>
    <lineage>
        <taxon>Bacteria</taxon>
        <taxon>Bacillati</taxon>
        <taxon>Bacillota</taxon>
        <taxon>Bacilli</taxon>
        <taxon>Bacillales</taxon>
        <taxon>Bacillaceae</taxon>
    </lineage>
</organism>
<dbReference type="RefSeq" id="WP_093051197.1">
    <property type="nucleotide sequence ID" value="NZ_FOGT01000007.1"/>
</dbReference>